<protein>
    <submittedName>
        <fullName evidence="1">Uncharacterized protein</fullName>
    </submittedName>
</protein>
<comment type="caution">
    <text evidence="1">The sequence shown here is derived from an EMBL/GenBank/DDBJ whole genome shotgun (WGS) entry which is preliminary data.</text>
</comment>
<evidence type="ECO:0000313" key="1">
    <source>
        <dbReference type="EMBL" id="RKE96480.1"/>
    </source>
</evidence>
<dbReference type="AlphaFoldDB" id="A0A420DQM6"/>
<proteinExistence type="predicted"/>
<sequence length="44" mass="4828">MLVDYSVSALAVADRSKCQQSGNIMSAFTPQAFQLLAELEQPHM</sequence>
<name>A0A420DQM6_9RHOB</name>
<keyword evidence="2" id="KW-1185">Reference proteome</keyword>
<dbReference type="STRING" id="1443111.Z949_3040"/>
<dbReference type="Proteomes" id="UP000284407">
    <property type="component" value="Unassembled WGS sequence"/>
</dbReference>
<accession>A0A420DQM6</accession>
<dbReference type="EMBL" id="RAQK01000001">
    <property type="protein sequence ID" value="RKE96480.1"/>
    <property type="molecule type" value="Genomic_DNA"/>
</dbReference>
<reference evidence="1 2" key="1">
    <citation type="submission" date="2018-09" db="EMBL/GenBank/DDBJ databases">
        <title>Genomic Encyclopedia of Archaeal and Bacterial Type Strains, Phase II (KMG-II): from individual species to whole genera.</title>
        <authorList>
            <person name="Goeker M."/>
        </authorList>
    </citation>
    <scope>NUCLEOTIDE SEQUENCE [LARGE SCALE GENOMIC DNA]</scope>
    <source>
        <strain evidence="1 2">DSM 11458</strain>
    </source>
</reference>
<evidence type="ECO:0000313" key="2">
    <source>
        <dbReference type="Proteomes" id="UP000284407"/>
    </source>
</evidence>
<gene>
    <name evidence="1" type="ORF">C8N30_1041</name>
</gene>
<organism evidence="1 2">
    <name type="scientific">Sulfitobacter guttiformis</name>
    <dbReference type="NCBI Taxonomy" id="74349"/>
    <lineage>
        <taxon>Bacteria</taxon>
        <taxon>Pseudomonadati</taxon>
        <taxon>Pseudomonadota</taxon>
        <taxon>Alphaproteobacteria</taxon>
        <taxon>Rhodobacterales</taxon>
        <taxon>Roseobacteraceae</taxon>
        <taxon>Sulfitobacter</taxon>
    </lineage>
</organism>